<sequence>MTTGRHGEGADGVRVNHVVTGTVRGGFHGNPRPSAELRSLPSRKMSGRTRVASYFGPHRWYR</sequence>
<evidence type="ECO:0000313" key="2">
    <source>
        <dbReference type="EMBL" id="SFI33112.1"/>
    </source>
</evidence>
<accession>A0A1I3HBT8</accession>
<dbReference type="EMBL" id="FOQY01000002">
    <property type="protein sequence ID" value="SFI33112.1"/>
    <property type="molecule type" value="Genomic_DNA"/>
</dbReference>
<protein>
    <submittedName>
        <fullName evidence="2">Uncharacterized protein</fullName>
    </submittedName>
</protein>
<organism evidence="2 3">
    <name type="scientific">Streptosporangium canum</name>
    <dbReference type="NCBI Taxonomy" id="324952"/>
    <lineage>
        <taxon>Bacteria</taxon>
        <taxon>Bacillati</taxon>
        <taxon>Actinomycetota</taxon>
        <taxon>Actinomycetes</taxon>
        <taxon>Streptosporangiales</taxon>
        <taxon>Streptosporangiaceae</taxon>
        <taxon>Streptosporangium</taxon>
    </lineage>
</organism>
<gene>
    <name evidence="2" type="ORF">SAMN05216275_102440</name>
</gene>
<dbReference type="Proteomes" id="UP000199111">
    <property type="component" value="Unassembled WGS sequence"/>
</dbReference>
<evidence type="ECO:0000256" key="1">
    <source>
        <dbReference type="SAM" id="MobiDB-lite"/>
    </source>
</evidence>
<feature type="region of interest" description="Disordered" evidence="1">
    <location>
        <begin position="22"/>
        <end position="48"/>
    </location>
</feature>
<dbReference type="AlphaFoldDB" id="A0A1I3HBT8"/>
<proteinExistence type="predicted"/>
<evidence type="ECO:0000313" key="3">
    <source>
        <dbReference type="Proteomes" id="UP000199111"/>
    </source>
</evidence>
<keyword evidence="3" id="KW-1185">Reference proteome</keyword>
<name>A0A1I3HBT8_9ACTN</name>
<reference evidence="3" key="1">
    <citation type="submission" date="2016-10" db="EMBL/GenBank/DDBJ databases">
        <authorList>
            <person name="Varghese N."/>
            <person name="Submissions S."/>
        </authorList>
    </citation>
    <scope>NUCLEOTIDE SEQUENCE [LARGE SCALE GENOMIC DNA]</scope>
    <source>
        <strain evidence="3">CGMCC 4.2126</strain>
    </source>
</reference>